<evidence type="ECO:0000256" key="1">
    <source>
        <dbReference type="SAM" id="Phobius"/>
    </source>
</evidence>
<comment type="caution">
    <text evidence="2">The sequence shown here is derived from an EMBL/GenBank/DDBJ whole genome shotgun (WGS) entry which is preliminary data.</text>
</comment>
<keyword evidence="1" id="KW-1133">Transmembrane helix</keyword>
<dbReference type="EMBL" id="JBDYKN010000006">
    <property type="protein sequence ID" value="MEP7729420.1"/>
    <property type="molecule type" value="Genomic_DNA"/>
</dbReference>
<organism evidence="2 3">
    <name type="scientific">Marinomonas primoryensis</name>
    <dbReference type="NCBI Taxonomy" id="178399"/>
    <lineage>
        <taxon>Bacteria</taxon>
        <taxon>Pseudomonadati</taxon>
        <taxon>Pseudomonadota</taxon>
        <taxon>Gammaproteobacteria</taxon>
        <taxon>Oceanospirillales</taxon>
        <taxon>Oceanospirillaceae</taxon>
        <taxon>Marinomonas</taxon>
    </lineage>
</organism>
<accession>A0ABV0KYZ7</accession>
<keyword evidence="3" id="KW-1185">Reference proteome</keyword>
<evidence type="ECO:0000313" key="3">
    <source>
        <dbReference type="Proteomes" id="UP001471651"/>
    </source>
</evidence>
<keyword evidence="1" id="KW-0812">Transmembrane</keyword>
<evidence type="ECO:0000313" key="2">
    <source>
        <dbReference type="EMBL" id="MEP7729420.1"/>
    </source>
</evidence>
<gene>
    <name evidence="2" type="ORF">ABKW32_08205</name>
</gene>
<proteinExistence type="predicted"/>
<sequence>MVNFTLTILSAVLIFSFTQILLKLVIEPSQQLKISISLAGSTLLRHQAALTNAACDIEISNKLKDHAAEILSKSSIVSWYWLARFLFGIPSKANIILSAQSFNRLSYGMNESAREFENSTSYNAKKTDFALENSNSISEIGKYLGIKTTYQ</sequence>
<feature type="transmembrane region" description="Helical" evidence="1">
    <location>
        <begin position="6"/>
        <end position="26"/>
    </location>
</feature>
<keyword evidence="1" id="KW-0472">Membrane</keyword>
<dbReference type="Proteomes" id="UP001471651">
    <property type="component" value="Unassembled WGS sequence"/>
</dbReference>
<name>A0ABV0KYZ7_9GAMM</name>
<protein>
    <submittedName>
        <fullName evidence="2">Uncharacterized protein</fullName>
    </submittedName>
</protein>
<reference evidence="2 3" key="1">
    <citation type="submission" date="2024-05" db="EMBL/GenBank/DDBJ databases">
        <authorList>
            <person name="Busch G.E."/>
            <person name="Sharma I."/>
        </authorList>
    </citation>
    <scope>NUCLEOTIDE SEQUENCE [LARGE SCALE GENOMIC DNA]</scope>
    <source>
        <strain evidence="2 3">23GB23</strain>
    </source>
</reference>
<dbReference type="RefSeq" id="WP_339719316.1">
    <property type="nucleotide sequence ID" value="NZ_CAXBEN010000005.1"/>
</dbReference>